<dbReference type="Pfam" id="PF06912">
    <property type="entry name" value="DUF1275"/>
    <property type="match status" value="1"/>
</dbReference>
<evidence type="ECO:0000256" key="1">
    <source>
        <dbReference type="SAM" id="Phobius"/>
    </source>
</evidence>
<dbReference type="InterPro" id="IPR010699">
    <property type="entry name" value="DUF1275"/>
</dbReference>
<gene>
    <name evidence="2" type="ORF">JI746_20505</name>
</gene>
<organism evidence="2 3">
    <name type="scientific">Ramlibacter alkalitolerans</name>
    <dbReference type="NCBI Taxonomy" id="2039631"/>
    <lineage>
        <taxon>Bacteria</taxon>
        <taxon>Pseudomonadati</taxon>
        <taxon>Pseudomonadota</taxon>
        <taxon>Betaproteobacteria</taxon>
        <taxon>Burkholderiales</taxon>
        <taxon>Comamonadaceae</taxon>
        <taxon>Ramlibacter</taxon>
    </lineage>
</organism>
<feature type="transmembrane region" description="Helical" evidence="1">
    <location>
        <begin position="190"/>
        <end position="207"/>
    </location>
</feature>
<dbReference type="Proteomes" id="UP000622707">
    <property type="component" value="Unassembled WGS sequence"/>
</dbReference>
<sequence>MDRPGLKPVKDETVRVAPRAARLPSAAPLLVGAVLAAIAGWVDTLGFLGLQGVFTAHVTGNFVLLGTGLAGDAGAVAVKLLVLPAFVAGVACAAGTHAIRRGTASLLLLFEVAALVGFLLAGVRASPWLAACAGAFAMGVQNAQSRLSLSSAGATTAMTGNVTQLVLEGMGAAGLLAADRRQARQRMASTLAPVAGFAMGCAGGGLAWLACSFWALLVPIAVLCALACCAD</sequence>
<keyword evidence="1" id="KW-0812">Transmembrane</keyword>
<protein>
    <submittedName>
        <fullName evidence="2">DUF1275 domain-containing protein</fullName>
    </submittedName>
</protein>
<name>A0ABS1JTD8_9BURK</name>
<dbReference type="PANTHER" id="PTHR37314:SF5">
    <property type="entry name" value="SLR0142 PROTEIN"/>
    <property type="match status" value="1"/>
</dbReference>
<evidence type="ECO:0000313" key="2">
    <source>
        <dbReference type="EMBL" id="MBL0427507.1"/>
    </source>
</evidence>
<accession>A0ABS1JTD8</accession>
<keyword evidence="1" id="KW-0472">Membrane</keyword>
<dbReference type="PANTHER" id="PTHR37314">
    <property type="entry name" value="SLR0142 PROTEIN"/>
    <property type="match status" value="1"/>
</dbReference>
<keyword evidence="1" id="KW-1133">Transmembrane helix</keyword>
<dbReference type="EMBL" id="JAEQND010000012">
    <property type="protein sequence ID" value="MBL0427507.1"/>
    <property type="molecule type" value="Genomic_DNA"/>
</dbReference>
<feature type="transmembrane region" description="Helical" evidence="1">
    <location>
        <begin position="106"/>
        <end position="138"/>
    </location>
</feature>
<reference evidence="2 3" key="1">
    <citation type="journal article" date="2017" name="Int. J. Syst. Evol. Microbiol.">
        <title>Ramlibacter alkalitolerans sp. nov., alkali-tolerant bacterium isolated from soil of ginseng.</title>
        <authorList>
            <person name="Lee D.H."/>
            <person name="Cha C.J."/>
        </authorList>
    </citation>
    <scope>NUCLEOTIDE SEQUENCE [LARGE SCALE GENOMIC DNA]</scope>
    <source>
        <strain evidence="2 3">KACC 19305</strain>
    </source>
</reference>
<proteinExistence type="predicted"/>
<keyword evidence="3" id="KW-1185">Reference proteome</keyword>
<dbReference type="RefSeq" id="WP_201692139.1">
    <property type="nucleotide sequence ID" value="NZ_JAEQND010000012.1"/>
</dbReference>
<feature type="transmembrane region" description="Helical" evidence="1">
    <location>
        <begin position="74"/>
        <end position="94"/>
    </location>
</feature>
<feature type="transmembrane region" description="Helical" evidence="1">
    <location>
        <begin position="29"/>
        <end position="54"/>
    </location>
</feature>
<feature type="transmembrane region" description="Helical" evidence="1">
    <location>
        <begin position="213"/>
        <end position="230"/>
    </location>
</feature>
<evidence type="ECO:0000313" key="3">
    <source>
        <dbReference type="Proteomes" id="UP000622707"/>
    </source>
</evidence>
<comment type="caution">
    <text evidence="2">The sequence shown here is derived from an EMBL/GenBank/DDBJ whole genome shotgun (WGS) entry which is preliminary data.</text>
</comment>